<feature type="region of interest" description="Disordered" evidence="1">
    <location>
        <begin position="270"/>
        <end position="344"/>
    </location>
</feature>
<dbReference type="GO" id="GO:0045202">
    <property type="term" value="C:synapse"/>
    <property type="evidence" value="ECO:0007669"/>
    <property type="project" value="TreeGrafter"/>
</dbReference>
<evidence type="ECO:0000259" key="2">
    <source>
        <dbReference type="PROSITE" id="PS50858"/>
    </source>
</evidence>
<dbReference type="OMA" id="DTCNLNQ"/>
<dbReference type="EnsemblMetazoa" id="SMAR014098-RA">
    <property type="protein sequence ID" value="SMAR014098-PA"/>
    <property type="gene ID" value="SMAR014098"/>
</dbReference>
<feature type="compositionally biased region" description="Basic and acidic residues" evidence="1">
    <location>
        <begin position="22"/>
        <end position="34"/>
    </location>
</feature>
<dbReference type="GO" id="GO:0005634">
    <property type="term" value="C:nucleus"/>
    <property type="evidence" value="ECO:0007669"/>
    <property type="project" value="TreeGrafter"/>
</dbReference>
<evidence type="ECO:0000313" key="3">
    <source>
        <dbReference type="EnsemblMetazoa" id="SMAR014098-PA"/>
    </source>
</evidence>
<dbReference type="AlphaFoldDB" id="T1JJR8"/>
<feature type="compositionally biased region" description="Low complexity" evidence="1">
    <location>
        <begin position="1"/>
        <end position="15"/>
    </location>
</feature>
<organism evidence="3 4">
    <name type="scientific">Strigamia maritima</name>
    <name type="common">European centipede</name>
    <name type="synonym">Geophilus maritimus</name>
    <dbReference type="NCBI Taxonomy" id="126957"/>
    <lineage>
        <taxon>Eukaryota</taxon>
        <taxon>Metazoa</taxon>
        <taxon>Ecdysozoa</taxon>
        <taxon>Arthropoda</taxon>
        <taxon>Myriapoda</taxon>
        <taxon>Chilopoda</taxon>
        <taxon>Pleurostigmophora</taxon>
        <taxon>Geophilomorpha</taxon>
        <taxon>Linotaeniidae</taxon>
        <taxon>Strigamia</taxon>
    </lineage>
</organism>
<feature type="domain" description="BSD" evidence="2">
    <location>
        <begin position="208"/>
        <end position="260"/>
    </location>
</feature>
<dbReference type="Proteomes" id="UP000014500">
    <property type="component" value="Unassembled WGS sequence"/>
</dbReference>
<feature type="compositionally biased region" description="Basic and acidic residues" evidence="1">
    <location>
        <begin position="314"/>
        <end position="335"/>
    </location>
</feature>
<accession>T1JJR8</accession>
<feature type="compositionally biased region" description="Polar residues" evidence="1">
    <location>
        <begin position="68"/>
        <end position="83"/>
    </location>
</feature>
<name>T1JJR8_STRMM</name>
<dbReference type="Gene3D" id="1.10.3970.10">
    <property type="entry name" value="BSD domain"/>
    <property type="match status" value="1"/>
</dbReference>
<protein>
    <recommendedName>
        <fullName evidence="2">BSD domain-containing protein</fullName>
    </recommendedName>
</protein>
<reference evidence="4" key="1">
    <citation type="submission" date="2011-05" db="EMBL/GenBank/DDBJ databases">
        <authorList>
            <person name="Richards S.R."/>
            <person name="Qu J."/>
            <person name="Jiang H."/>
            <person name="Jhangiani S.N."/>
            <person name="Agravi P."/>
            <person name="Goodspeed R."/>
            <person name="Gross S."/>
            <person name="Mandapat C."/>
            <person name="Jackson L."/>
            <person name="Mathew T."/>
            <person name="Pu L."/>
            <person name="Thornton R."/>
            <person name="Saada N."/>
            <person name="Wilczek-Boney K.B."/>
            <person name="Lee S."/>
            <person name="Kovar C."/>
            <person name="Wu Y."/>
            <person name="Scherer S.E."/>
            <person name="Worley K.C."/>
            <person name="Muzny D.M."/>
            <person name="Gibbs R."/>
        </authorList>
    </citation>
    <scope>NUCLEOTIDE SEQUENCE</scope>
    <source>
        <strain evidence="4">Brora</strain>
    </source>
</reference>
<dbReference type="PANTHER" id="PTHR16019:SF6">
    <property type="entry name" value="SYNAPSE-ASSOCIATED PROTEIN 1"/>
    <property type="match status" value="1"/>
</dbReference>
<reference evidence="3" key="2">
    <citation type="submission" date="2015-02" db="UniProtKB">
        <authorList>
            <consortium name="EnsemblMetazoa"/>
        </authorList>
    </citation>
    <scope>IDENTIFICATION</scope>
</reference>
<dbReference type="EMBL" id="JH430789">
    <property type="status" value="NOT_ANNOTATED_CDS"/>
    <property type="molecule type" value="Genomic_DNA"/>
</dbReference>
<dbReference type="eggNOG" id="KOG4310">
    <property type="taxonomic scope" value="Eukaryota"/>
</dbReference>
<feature type="compositionally biased region" description="Basic and acidic residues" evidence="1">
    <location>
        <begin position="291"/>
        <end position="301"/>
    </location>
</feature>
<dbReference type="Pfam" id="PF03909">
    <property type="entry name" value="BSD"/>
    <property type="match status" value="1"/>
</dbReference>
<proteinExistence type="predicted"/>
<dbReference type="GO" id="GO:0005794">
    <property type="term" value="C:Golgi apparatus"/>
    <property type="evidence" value="ECO:0007669"/>
    <property type="project" value="TreeGrafter"/>
</dbReference>
<dbReference type="STRING" id="126957.T1JJR8"/>
<dbReference type="InterPro" id="IPR005607">
    <property type="entry name" value="BSD_dom"/>
</dbReference>
<dbReference type="InterPro" id="IPR051494">
    <property type="entry name" value="BSD_domain-containing"/>
</dbReference>
<feature type="compositionally biased region" description="Low complexity" evidence="1">
    <location>
        <begin position="280"/>
        <end position="290"/>
    </location>
</feature>
<evidence type="ECO:0000256" key="1">
    <source>
        <dbReference type="SAM" id="MobiDB-lite"/>
    </source>
</evidence>
<dbReference type="PANTHER" id="PTHR16019">
    <property type="entry name" value="SYNAPSE-ASSOCIATED PROTEIN"/>
    <property type="match status" value="1"/>
</dbReference>
<sequence>MDMFNSVSSSVTTWWGTKGMKKPNDGEKIEDSKTEPLLPPPETTSTDPVTLPSNDEPSKGNKSPAGSDKSSATSEADSASIVSQPEDIPEDVKEKQGFGGIAGDIEEVSNKALQSAKNLGSFLFSGVKKAGKTVTDTAKHFKHTVEENSILGDFNKEQEAFLQDKNQQRTEAAVPPWVGYSEEEDMRQQILGLSMDRRNFLRSPPTGVSFQFNYDTMHPIAQATLAEDENLQKMRFELVPKCINEENFWKNYFYRVSLIKQSAQLSSLAQETGSTGGDSSGKSSRKSSVGDSKELLKKESETSITEELSTNQKSSDKIQAETNGDDAKARRIHNENEEEWEKELQQELQEYEVVTEGEQPHMDDAEWEKEIQKMLAAEDSHNKNTG</sequence>
<dbReference type="HOGENOM" id="CLU_046184_1_0_1"/>
<dbReference type="GO" id="GO:0048172">
    <property type="term" value="P:regulation of short-term neuronal synaptic plasticity"/>
    <property type="evidence" value="ECO:0007669"/>
    <property type="project" value="TreeGrafter"/>
</dbReference>
<dbReference type="PhylomeDB" id="T1JJR8"/>
<dbReference type="SUPFAM" id="SSF140383">
    <property type="entry name" value="BSD domain-like"/>
    <property type="match status" value="1"/>
</dbReference>
<dbReference type="PROSITE" id="PS50858">
    <property type="entry name" value="BSD"/>
    <property type="match status" value="1"/>
</dbReference>
<dbReference type="InterPro" id="IPR035925">
    <property type="entry name" value="BSD_dom_sf"/>
</dbReference>
<keyword evidence="4" id="KW-1185">Reference proteome</keyword>
<dbReference type="SMART" id="SM00751">
    <property type="entry name" value="BSD"/>
    <property type="match status" value="1"/>
</dbReference>
<evidence type="ECO:0000313" key="4">
    <source>
        <dbReference type="Proteomes" id="UP000014500"/>
    </source>
</evidence>
<feature type="region of interest" description="Disordered" evidence="1">
    <location>
        <begin position="1"/>
        <end position="94"/>
    </location>
</feature>
<dbReference type="GO" id="GO:0038203">
    <property type="term" value="P:TORC2 signaling"/>
    <property type="evidence" value="ECO:0007669"/>
    <property type="project" value="TreeGrafter"/>
</dbReference>